<dbReference type="Proteomes" id="UP001144256">
    <property type="component" value="Unassembled WGS sequence"/>
</dbReference>
<keyword evidence="8 9" id="KW-0472">Membrane</keyword>
<keyword evidence="11" id="KW-1185">Reference proteome</keyword>
<evidence type="ECO:0000256" key="4">
    <source>
        <dbReference type="ARBA" id="ARBA00022475"/>
    </source>
</evidence>
<evidence type="ECO:0000256" key="7">
    <source>
        <dbReference type="ARBA" id="ARBA00022989"/>
    </source>
</evidence>
<dbReference type="EMBL" id="BRLB01000025">
    <property type="protein sequence ID" value="GKX32055.1"/>
    <property type="molecule type" value="Genomic_DNA"/>
</dbReference>
<dbReference type="AlphaFoldDB" id="A0A9W6DGW6"/>
<comment type="caution">
    <text evidence="10">The sequence shown here is derived from an EMBL/GenBank/DDBJ whole genome shotgun (WGS) entry which is preliminary data.</text>
</comment>
<evidence type="ECO:0000256" key="5">
    <source>
        <dbReference type="ARBA" id="ARBA00022573"/>
    </source>
</evidence>
<keyword evidence="5 9" id="KW-0169">Cobalamin biosynthesis</keyword>
<comment type="pathway">
    <text evidence="2 9">Cofactor biosynthesis; adenosylcobalamin biosynthesis.</text>
</comment>
<evidence type="ECO:0000256" key="6">
    <source>
        <dbReference type="ARBA" id="ARBA00022692"/>
    </source>
</evidence>
<keyword evidence="4 9" id="KW-1003">Cell membrane</keyword>
<comment type="function">
    <text evidence="9">Converts cobyric acid to cobinamide by the addition of aminopropanol on the F carboxylic group.</text>
</comment>
<feature type="transmembrane region" description="Helical" evidence="9">
    <location>
        <begin position="154"/>
        <end position="177"/>
    </location>
</feature>
<protein>
    <recommendedName>
        <fullName evidence="9">Cobalamin biosynthesis protein CobD</fullName>
    </recommendedName>
</protein>
<proteinExistence type="inferred from homology"/>
<dbReference type="NCBIfam" id="TIGR00380">
    <property type="entry name" value="cobal_cbiB"/>
    <property type="match status" value="1"/>
</dbReference>
<dbReference type="PANTHER" id="PTHR34308">
    <property type="entry name" value="COBALAMIN BIOSYNTHESIS PROTEIN CBIB"/>
    <property type="match status" value="1"/>
</dbReference>
<dbReference type="HAMAP" id="MF_00024">
    <property type="entry name" value="CobD_CbiB"/>
    <property type="match status" value="1"/>
</dbReference>
<dbReference type="InterPro" id="IPR004485">
    <property type="entry name" value="Cobalamin_biosynth_CobD/CbiB"/>
</dbReference>
<dbReference type="PANTHER" id="PTHR34308:SF1">
    <property type="entry name" value="COBALAMIN BIOSYNTHESIS PROTEIN CBIB"/>
    <property type="match status" value="1"/>
</dbReference>
<comment type="similarity">
    <text evidence="3 9">Belongs to the CobD/CbiB family.</text>
</comment>
<evidence type="ECO:0000313" key="10">
    <source>
        <dbReference type="EMBL" id="GKX32055.1"/>
    </source>
</evidence>
<dbReference type="GO" id="GO:0048472">
    <property type="term" value="F:threonine-phosphate decarboxylase activity"/>
    <property type="evidence" value="ECO:0007669"/>
    <property type="project" value="InterPro"/>
</dbReference>
<evidence type="ECO:0000256" key="9">
    <source>
        <dbReference type="HAMAP-Rule" id="MF_00024"/>
    </source>
</evidence>
<keyword evidence="7 9" id="KW-1133">Transmembrane helix</keyword>
<feature type="transmembrane region" description="Helical" evidence="9">
    <location>
        <begin position="211"/>
        <end position="231"/>
    </location>
</feature>
<name>A0A9W6DGW6_9FIRM</name>
<dbReference type="GO" id="GO:0005886">
    <property type="term" value="C:plasma membrane"/>
    <property type="evidence" value="ECO:0007669"/>
    <property type="project" value="UniProtKB-SubCell"/>
</dbReference>
<reference evidence="10" key="1">
    <citation type="submission" date="2022-06" db="EMBL/GenBank/DDBJ databases">
        <title>Vallitalea longa sp. nov., an anaerobic bacterium isolated from marine sediment.</title>
        <authorList>
            <person name="Hirano S."/>
            <person name="Terahara T."/>
            <person name="Mori K."/>
            <person name="Hamada M."/>
            <person name="Matsumoto R."/>
            <person name="Kobayashi T."/>
        </authorList>
    </citation>
    <scope>NUCLEOTIDE SEQUENCE</scope>
    <source>
        <strain evidence="10">SH18-1</strain>
    </source>
</reference>
<organism evidence="10 11">
    <name type="scientific">Vallitalea longa</name>
    <dbReference type="NCBI Taxonomy" id="2936439"/>
    <lineage>
        <taxon>Bacteria</taxon>
        <taxon>Bacillati</taxon>
        <taxon>Bacillota</taxon>
        <taxon>Clostridia</taxon>
        <taxon>Lachnospirales</taxon>
        <taxon>Vallitaleaceae</taxon>
        <taxon>Vallitalea</taxon>
    </lineage>
</organism>
<feature type="transmembrane region" description="Helical" evidence="9">
    <location>
        <begin position="50"/>
        <end position="74"/>
    </location>
</feature>
<evidence type="ECO:0000313" key="11">
    <source>
        <dbReference type="Proteomes" id="UP001144256"/>
    </source>
</evidence>
<gene>
    <name evidence="10" type="primary">cbiB</name>
    <name evidence="9" type="synonym">cobD</name>
    <name evidence="10" type="ORF">SH1V18_45350</name>
</gene>
<dbReference type="GO" id="GO:0009236">
    <property type="term" value="P:cobalamin biosynthetic process"/>
    <property type="evidence" value="ECO:0007669"/>
    <property type="project" value="UniProtKB-UniRule"/>
</dbReference>
<sequence length="321" mass="35820">MKPIIILCIAILLDRIFGDPVNIPHPIIYIGKLISRLEKTIRKSRIPLKIGGFVLLITTVGITFFSITLVLFVCSKIHPYIQDIVTTYLLYTALAAKCLKDEVLKVYKAIEKDDLELSRKQLSYLVGRDTNNLTKEEIIRGAIETAAENTVDGVLAPLMFIAIGFIVNMPVQFVFMYKAVNTLDSMVGYLHVKYKDIGFASAKTDDIFNYIPARLGSFFMLLAGGVLRYDFKKGLKILRRDNKNHKSPNCGYPESVVAGLLNIQIGGTNTYFDEVVVKPTIGDPGEKLNGKHIVKSTSVIYVSEIITLVVICLIMFSISFI</sequence>
<keyword evidence="6 9" id="KW-0812">Transmembrane</keyword>
<dbReference type="Pfam" id="PF03186">
    <property type="entry name" value="CobD_Cbib"/>
    <property type="match status" value="1"/>
</dbReference>
<evidence type="ECO:0000256" key="8">
    <source>
        <dbReference type="ARBA" id="ARBA00023136"/>
    </source>
</evidence>
<evidence type="ECO:0000256" key="2">
    <source>
        <dbReference type="ARBA" id="ARBA00004953"/>
    </source>
</evidence>
<dbReference type="RefSeq" id="WP_281819450.1">
    <property type="nucleotide sequence ID" value="NZ_BRLB01000025.1"/>
</dbReference>
<comment type="subcellular location">
    <subcellularLocation>
        <location evidence="1 9">Cell membrane</location>
        <topology evidence="1 9">Multi-pass membrane protein</topology>
    </subcellularLocation>
</comment>
<evidence type="ECO:0000256" key="3">
    <source>
        <dbReference type="ARBA" id="ARBA00006263"/>
    </source>
</evidence>
<evidence type="ECO:0000256" key="1">
    <source>
        <dbReference type="ARBA" id="ARBA00004651"/>
    </source>
</evidence>
<accession>A0A9W6DGW6</accession>
<feature type="transmembrane region" description="Helical" evidence="9">
    <location>
        <begin position="299"/>
        <end position="320"/>
    </location>
</feature>
<dbReference type="GO" id="GO:0015420">
    <property type="term" value="F:ABC-type vitamin B12 transporter activity"/>
    <property type="evidence" value="ECO:0007669"/>
    <property type="project" value="UniProtKB-UniRule"/>
</dbReference>
<comment type="caution">
    <text evidence="9">Lacks conserved residue(s) required for the propagation of feature annotation.</text>
</comment>